<accession>A0A1Y6CJS2</accession>
<proteinExistence type="predicted"/>
<evidence type="ECO:0000313" key="2">
    <source>
        <dbReference type="Proteomes" id="UP000192907"/>
    </source>
</evidence>
<dbReference type="AlphaFoldDB" id="A0A1Y6CJS2"/>
<evidence type="ECO:0000313" key="1">
    <source>
        <dbReference type="EMBL" id="SMF67056.1"/>
    </source>
</evidence>
<keyword evidence="2" id="KW-1185">Reference proteome</keyword>
<protein>
    <submittedName>
        <fullName evidence="1">Uncharacterized protein</fullName>
    </submittedName>
</protein>
<dbReference type="EMBL" id="FWZT01000023">
    <property type="protein sequence ID" value="SMF67056.1"/>
    <property type="molecule type" value="Genomic_DNA"/>
</dbReference>
<dbReference type="PROSITE" id="PS51257">
    <property type="entry name" value="PROKAR_LIPOPROTEIN"/>
    <property type="match status" value="1"/>
</dbReference>
<dbReference type="Proteomes" id="UP000192907">
    <property type="component" value="Unassembled WGS sequence"/>
</dbReference>
<sequence>MRLAPRSIIWHWPIYLTIMLFISCGNDDDGENPTESNDQSIYSVDLSSASEGDQYIITPYILGDTSTINGKLATSAGSYSISVSGTSLQLMKPKTWLTPSQNQYDFDHNLRTLLNRFNPNDKASRERTYQGLKTLEEQYLNLRHTKPNWSHGFLQLEKTIKATKNRPPRIPLQSSSSCPSTFYTPASDTEYSINDVNVVAQKNDEDDYCLIYIESTSASEQDSIKVQTSIQTAISTYRTIFDSQFDQSFSAYQFKPFIVVVDTDDEDYWPASLVNLSGAFLSELSITHQRPTIFIAANQNLSGDLTDAAATASFHSTIAHELFHAVFHFYRVWVQGNGSGEPDTVSIDEGLAHLMEDILGYGESNFSTFAGAFLATFIVSSYAVFDETQDVLADVNRGAAHTFFYYLVSQKGGITFSNGKPSGGDGLTFLRSIVTGSTSGVAGVEAAYGSTWKTAFSNYLEALNVNNTTFEETVHDLQTVTAVTNSLGETANYGMSFTNFGDLVTLEERLADESYTSFDPSSLTDISLDYYQAFPYLLTVGSGDSSFIVTYGEAYTNSGVSVVRVK</sequence>
<dbReference type="STRING" id="1513793.SAMN06296036_12390"/>
<gene>
    <name evidence="1" type="ORF">SAMN06296036_12390</name>
</gene>
<organism evidence="1 2">
    <name type="scientific">Pseudobacteriovorax antillogorgiicola</name>
    <dbReference type="NCBI Taxonomy" id="1513793"/>
    <lineage>
        <taxon>Bacteria</taxon>
        <taxon>Pseudomonadati</taxon>
        <taxon>Bdellovibrionota</taxon>
        <taxon>Oligoflexia</taxon>
        <taxon>Oligoflexales</taxon>
        <taxon>Pseudobacteriovoracaceae</taxon>
        <taxon>Pseudobacteriovorax</taxon>
    </lineage>
</organism>
<dbReference type="RefSeq" id="WP_132323707.1">
    <property type="nucleotide sequence ID" value="NZ_FWZT01000023.1"/>
</dbReference>
<reference evidence="2" key="1">
    <citation type="submission" date="2017-04" db="EMBL/GenBank/DDBJ databases">
        <authorList>
            <person name="Varghese N."/>
            <person name="Submissions S."/>
        </authorList>
    </citation>
    <scope>NUCLEOTIDE SEQUENCE [LARGE SCALE GENOMIC DNA]</scope>
    <source>
        <strain evidence="2">RKEM611</strain>
    </source>
</reference>
<name>A0A1Y6CJS2_9BACT</name>